<dbReference type="InterPro" id="IPR050832">
    <property type="entry name" value="Bact_Acetyltransf"/>
</dbReference>
<dbReference type="InterPro" id="IPR016181">
    <property type="entry name" value="Acyl_CoA_acyltransferase"/>
</dbReference>
<keyword evidence="2" id="KW-0012">Acyltransferase</keyword>
<dbReference type="OrthoDB" id="9789603at2"/>
<feature type="domain" description="N-acetyltransferase" evidence="3">
    <location>
        <begin position="25"/>
        <end position="161"/>
    </location>
</feature>
<evidence type="ECO:0000259" key="3">
    <source>
        <dbReference type="PROSITE" id="PS51186"/>
    </source>
</evidence>
<dbReference type="InterPro" id="IPR000182">
    <property type="entry name" value="GNAT_dom"/>
</dbReference>
<gene>
    <name evidence="4" type="ORF">SAMN04515666_101659</name>
</gene>
<protein>
    <submittedName>
        <fullName evidence="4">Acetyltransferase (GNAT) family protein</fullName>
    </submittedName>
</protein>
<dbReference type="EMBL" id="FOAN01000001">
    <property type="protein sequence ID" value="SEK49538.1"/>
    <property type="molecule type" value="Genomic_DNA"/>
</dbReference>
<organism evidence="4 5">
    <name type="scientific">Bosea lupini</name>
    <dbReference type="NCBI Taxonomy" id="1036779"/>
    <lineage>
        <taxon>Bacteria</taxon>
        <taxon>Pseudomonadati</taxon>
        <taxon>Pseudomonadota</taxon>
        <taxon>Alphaproteobacteria</taxon>
        <taxon>Hyphomicrobiales</taxon>
        <taxon>Boseaceae</taxon>
        <taxon>Bosea</taxon>
    </lineage>
</organism>
<dbReference type="Proteomes" id="UP000199664">
    <property type="component" value="Unassembled WGS sequence"/>
</dbReference>
<sequence length="161" mass="17520">MAEAADHAAVTMREARREDVPCIATLIMLGAATQTRTLAEIEEEAQNPAYLAAFAEVDASPYNTLFVAELDGKVVGTLQLTLIPGLAYRGRKRAKLESVHVHPDLRGRRVGEAMVAHAVAVARRKGAGLVELTSDKAREAAHRFYLRIGFSQTHEGFKLAL</sequence>
<evidence type="ECO:0000313" key="5">
    <source>
        <dbReference type="Proteomes" id="UP000199664"/>
    </source>
</evidence>
<dbReference type="Gene3D" id="3.40.630.30">
    <property type="match status" value="1"/>
</dbReference>
<name>A0A1H7HHA6_9HYPH</name>
<evidence type="ECO:0000256" key="2">
    <source>
        <dbReference type="ARBA" id="ARBA00023315"/>
    </source>
</evidence>
<dbReference type="RefSeq" id="WP_091830561.1">
    <property type="nucleotide sequence ID" value="NZ_FOAN01000001.1"/>
</dbReference>
<keyword evidence="1 4" id="KW-0808">Transferase</keyword>
<proteinExistence type="predicted"/>
<dbReference type="PANTHER" id="PTHR43877:SF2">
    <property type="entry name" value="AMINOALKYLPHOSPHONATE N-ACETYLTRANSFERASE-RELATED"/>
    <property type="match status" value="1"/>
</dbReference>
<dbReference type="SUPFAM" id="SSF55729">
    <property type="entry name" value="Acyl-CoA N-acyltransferases (Nat)"/>
    <property type="match status" value="1"/>
</dbReference>
<reference evidence="5" key="1">
    <citation type="submission" date="2016-10" db="EMBL/GenBank/DDBJ databases">
        <authorList>
            <person name="Varghese N."/>
            <person name="Submissions S."/>
        </authorList>
    </citation>
    <scope>NUCLEOTIDE SEQUENCE [LARGE SCALE GENOMIC DNA]</scope>
    <source>
        <strain evidence="5">LMG 26383,CCUG 61248,R- 45681</strain>
    </source>
</reference>
<evidence type="ECO:0000313" key="4">
    <source>
        <dbReference type="EMBL" id="SEK49538.1"/>
    </source>
</evidence>
<dbReference type="AlphaFoldDB" id="A0A1H7HHA6"/>
<evidence type="ECO:0000256" key="1">
    <source>
        <dbReference type="ARBA" id="ARBA00022679"/>
    </source>
</evidence>
<dbReference type="PROSITE" id="PS51186">
    <property type="entry name" value="GNAT"/>
    <property type="match status" value="1"/>
</dbReference>
<dbReference type="PANTHER" id="PTHR43877">
    <property type="entry name" value="AMINOALKYLPHOSPHONATE N-ACETYLTRANSFERASE-RELATED-RELATED"/>
    <property type="match status" value="1"/>
</dbReference>
<dbReference type="GO" id="GO:0016747">
    <property type="term" value="F:acyltransferase activity, transferring groups other than amino-acyl groups"/>
    <property type="evidence" value="ECO:0007669"/>
    <property type="project" value="InterPro"/>
</dbReference>
<keyword evidence="5" id="KW-1185">Reference proteome</keyword>
<dbReference type="STRING" id="1036779.SAMN04515666_101659"/>
<dbReference type="CDD" id="cd04301">
    <property type="entry name" value="NAT_SF"/>
    <property type="match status" value="1"/>
</dbReference>
<accession>A0A1H7HHA6</accession>
<dbReference type="Pfam" id="PF00583">
    <property type="entry name" value="Acetyltransf_1"/>
    <property type="match status" value="1"/>
</dbReference>